<feature type="transmembrane region" description="Helical" evidence="5">
    <location>
        <begin position="273"/>
        <end position="293"/>
    </location>
</feature>
<evidence type="ECO:0000259" key="6">
    <source>
        <dbReference type="PROSITE" id="PS50850"/>
    </source>
</evidence>
<accession>A0A4R3JDK9</accession>
<feature type="transmembrane region" description="Helical" evidence="5">
    <location>
        <begin position="363"/>
        <end position="380"/>
    </location>
</feature>
<dbReference type="InterPro" id="IPR001958">
    <property type="entry name" value="Tet-R_TetA/multi-R_MdtG-like"/>
</dbReference>
<dbReference type="GO" id="GO:0016020">
    <property type="term" value="C:membrane"/>
    <property type="evidence" value="ECO:0007669"/>
    <property type="project" value="UniProtKB-SubCell"/>
</dbReference>
<dbReference type="InterPro" id="IPR020846">
    <property type="entry name" value="MFS_dom"/>
</dbReference>
<sequence>MTRHSALASFFAILLADFTVRTAYLAGKSPLLPVFADELGANDILLGAIVSISTLTGLLAKPLFGFLSDKQGRWIWLLIGTTLFAVTPLLYLWVTTTSQLVGLRLVHGLATAIYGPVTLAFVAGIDKRPRAEWFGWFEFGRTGGSILGPLIAGLLLGVLGPAQVYAATSLIALIAFVPIFFLRGSPEAAPIRRGLPQVGLGMLRNRPLVTFGLVEMTSRMGVYAVKVFLPLMILTRGGSPLEAGLFLSVQEASSAAVRPFIGRLADRYDAHEAAAVCGLVMLAVALALIPVAVQSDQLFVAALCIGAGNGIYLPAGYALIARAAGQDSSGTAFGVVGALRNAGKLLGPVAGGTLLYAFSVSQAFFALSVLPLIAMLLLVGRQRRAQSVPQ</sequence>
<dbReference type="PROSITE" id="PS50850">
    <property type="entry name" value="MFS"/>
    <property type="match status" value="1"/>
</dbReference>
<dbReference type="Proteomes" id="UP000295696">
    <property type="component" value="Unassembled WGS sequence"/>
</dbReference>
<dbReference type="PANTHER" id="PTHR23518:SF2">
    <property type="entry name" value="MAJOR FACILITATOR SUPERFAMILY TRANSPORTER"/>
    <property type="match status" value="1"/>
</dbReference>
<reference evidence="7 8" key="1">
    <citation type="submission" date="2019-03" db="EMBL/GenBank/DDBJ databases">
        <title>Genomic Encyclopedia of Type Strains, Phase IV (KMG-IV): sequencing the most valuable type-strain genomes for metagenomic binning, comparative biology and taxonomic classification.</title>
        <authorList>
            <person name="Goeker M."/>
        </authorList>
    </citation>
    <scope>NUCLEOTIDE SEQUENCE [LARGE SCALE GENOMIC DNA]</scope>
    <source>
        <strain evidence="7 8">DSM 104836</strain>
    </source>
</reference>
<gene>
    <name evidence="7" type="ORF">EDD52_106181</name>
</gene>
<feature type="transmembrane region" description="Helical" evidence="5">
    <location>
        <begin position="299"/>
        <end position="320"/>
    </location>
</feature>
<dbReference type="AlphaFoldDB" id="A0A4R3JDK9"/>
<feature type="transmembrane region" description="Helical" evidence="5">
    <location>
        <begin position="164"/>
        <end position="182"/>
    </location>
</feature>
<evidence type="ECO:0000256" key="3">
    <source>
        <dbReference type="ARBA" id="ARBA00022989"/>
    </source>
</evidence>
<dbReference type="InterPro" id="IPR011701">
    <property type="entry name" value="MFS"/>
</dbReference>
<comment type="subcellular location">
    <subcellularLocation>
        <location evidence="1">Membrane</location>
        <topology evidence="1">Multi-pass membrane protein</topology>
    </subcellularLocation>
</comment>
<feature type="domain" description="Major facilitator superfamily (MFS) profile" evidence="6">
    <location>
        <begin position="5"/>
        <end position="386"/>
    </location>
</feature>
<comment type="caution">
    <text evidence="7">The sequence shown here is derived from an EMBL/GenBank/DDBJ whole genome shotgun (WGS) entry which is preliminary data.</text>
</comment>
<feature type="transmembrane region" description="Helical" evidence="5">
    <location>
        <begin position="46"/>
        <end position="67"/>
    </location>
</feature>
<evidence type="ECO:0000256" key="2">
    <source>
        <dbReference type="ARBA" id="ARBA00022692"/>
    </source>
</evidence>
<feature type="transmembrane region" description="Helical" evidence="5">
    <location>
        <begin position="105"/>
        <end position="124"/>
    </location>
</feature>
<organism evidence="7 8">
    <name type="scientific">Primorskyibacter sedentarius</name>
    <dbReference type="NCBI Taxonomy" id="745311"/>
    <lineage>
        <taxon>Bacteria</taxon>
        <taxon>Pseudomonadati</taxon>
        <taxon>Pseudomonadota</taxon>
        <taxon>Alphaproteobacteria</taxon>
        <taxon>Rhodobacterales</taxon>
        <taxon>Roseobacteraceae</taxon>
        <taxon>Primorskyibacter</taxon>
    </lineage>
</organism>
<dbReference type="SUPFAM" id="SSF103473">
    <property type="entry name" value="MFS general substrate transporter"/>
    <property type="match status" value="1"/>
</dbReference>
<dbReference type="OrthoDB" id="9764259at2"/>
<proteinExistence type="predicted"/>
<evidence type="ECO:0000313" key="7">
    <source>
        <dbReference type="EMBL" id="TCS63912.1"/>
    </source>
</evidence>
<evidence type="ECO:0000313" key="8">
    <source>
        <dbReference type="Proteomes" id="UP000295696"/>
    </source>
</evidence>
<dbReference type="InterPro" id="IPR036259">
    <property type="entry name" value="MFS_trans_sf"/>
</dbReference>
<protein>
    <submittedName>
        <fullName evidence="7">Putative MFS family arabinose efflux permease</fullName>
    </submittedName>
</protein>
<feature type="transmembrane region" description="Helical" evidence="5">
    <location>
        <begin position="136"/>
        <end position="158"/>
    </location>
</feature>
<keyword evidence="8" id="KW-1185">Reference proteome</keyword>
<dbReference type="GO" id="GO:0022857">
    <property type="term" value="F:transmembrane transporter activity"/>
    <property type="evidence" value="ECO:0007669"/>
    <property type="project" value="InterPro"/>
</dbReference>
<evidence type="ECO:0000256" key="5">
    <source>
        <dbReference type="SAM" id="Phobius"/>
    </source>
</evidence>
<dbReference type="Gene3D" id="1.20.1250.20">
    <property type="entry name" value="MFS general substrate transporter like domains"/>
    <property type="match status" value="2"/>
</dbReference>
<dbReference type="CDD" id="cd17325">
    <property type="entry name" value="MFS_MdtG_SLC18_like"/>
    <property type="match status" value="1"/>
</dbReference>
<evidence type="ECO:0000256" key="4">
    <source>
        <dbReference type="ARBA" id="ARBA00023136"/>
    </source>
</evidence>
<dbReference type="Pfam" id="PF07690">
    <property type="entry name" value="MFS_1"/>
    <property type="match status" value="2"/>
</dbReference>
<dbReference type="PRINTS" id="PR01035">
    <property type="entry name" value="TCRTETA"/>
</dbReference>
<keyword evidence="3 5" id="KW-1133">Transmembrane helix</keyword>
<keyword evidence="2 5" id="KW-0812">Transmembrane</keyword>
<name>A0A4R3JDK9_9RHOB</name>
<dbReference type="RefSeq" id="WP_132244865.1">
    <property type="nucleotide sequence ID" value="NZ_SLZU01000006.1"/>
</dbReference>
<evidence type="ECO:0000256" key="1">
    <source>
        <dbReference type="ARBA" id="ARBA00004141"/>
    </source>
</evidence>
<feature type="transmembrane region" description="Helical" evidence="5">
    <location>
        <begin position="332"/>
        <end position="357"/>
    </location>
</feature>
<keyword evidence="4 5" id="KW-0472">Membrane</keyword>
<feature type="transmembrane region" description="Helical" evidence="5">
    <location>
        <begin position="74"/>
        <end position="93"/>
    </location>
</feature>
<dbReference type="PANTHER" id="PTHR23518">
    <property type="entry name" value="C-METHYLTRANSFERASE"/>
    <property type="match status" value="1"/>
</dbReference>
<dbReference type="EMBL" id="SLZU01000006">
    <property type="protein sequence ID" value="TCS63912.1"/>
    <property type="molecule type" value="Genomic_DNA"/>
</dbReference>